<dbReference type="InterPro" id="IPR005656">
    <property type="entry name" value="MmgE_PrpD"/>
</dbReference>
<dbReference type="Gene3D" id="3.30.1330.120">
    <property type="entry name" value="2-methylcitrate dehydratase PrpD"/>
    <property type="match status" value="1"/>
</dbReference>
<dbReference type="AlphaFoldDB" id="A0A8J7YN24"/>
<dbReference type="PANTHER" id="PTHR16943">
    <property type="entry name" value="2-METHYLCITRATE DEHYDRATASE-RELATED"/>
    <property type="match status" value="1"/>
</dbReference>
<dbReference type="Pfam" id="PF19305">
    <property type="entry name" value="MmgE_PrpD_C"/>
    <property type="match status" value="1"/>
</dbReference>
<name>A0A8J7YN24_9ARCH</name>
<dbReference type="Proteomes" id="UP000716004">
    <property type="component" value="Unassembled WGS sequence"/>
</dbReference>
<evidence type="ECO:0000313" key="4">
    <source>
        <dbReference type="EMBL" id="MBX8631113.1"/>
    </source>
</evidence>
<dbReference type="InterPro" id="IPR036148">
    <property type="entry name" value="MmgE/PrpD_sf"/>
</dbReference>
<gene>
    <name evidence="4" type="ORF">J9259_01125</name>
</gene>
<evidence type="ECO:0000256" key="1">
    <source>
        <dbReference type="ARBA" id="ARBA00006174"/>
    </source>
</evidence>
<dbReference type="InterPro" id="IPR045336">
    <property type="entry name" value="MmgE_PrpD_N"/>
</dbReference>
<protein>
    <submittedName>
        <fullName evidence="4">MmgE/PrpD family protein</fullName>
    </submittedName>
</protein>
<feature type="domain" description="MmgE/PrpD N-terminal" evidence="2">
    <location>
        <begin position="5"/>
        <end position="240"/>
    </location>
</feature>
<comment type="caution">
    <text evidence="4">The sequence shown here is derived from an EMBL/GenBank/DDBJ whole genome shotgun (WGS) entry which is preliminary data.</text>
</comment>
<accession>A0A8J7YN24</accession>
<evidence type="ECO:0000259" key="2">
    <source>
        <dbReference type="Pfam" id="PF03972"/>
    </source>
</evidence>
<dbReference type="InterPro" id="IPR042188">
    <property type="entry name" value="MmgE/PrpD_sf_2"/>
</dbReference>
<dbReference type="InterPro" id="IPR042183">
    <property type="entry name" value="MmgE/PrpD_sf_1"/>
</dbReference>
<sequence>MPVEEEIASFVTDLRFSDLDERVINEVKRRIIDSFGVAIASLNSPPSDAFSGMLKLNHGEARVIGNGSSSPEAASFYNTLLIRYLDFNDTYLSREPLHPSDMLGCLLSVGSLMRADCKSLITSMVAGYEVSMRLCDSASLRKHGFDHVNFLQIGMAAALSKMLNFNEKQVVNAISIATVPHIALRESRVGGLSMWKAGAAANSSRNATFAALATMNGFTAPPAPISGKFGMKNTVIPDMDMTVFRNMDRADAIMRSYIKKYPVEYHAQSAVEIALRLHSKVKPGEISRIEVETYEAGKSILADEEKWHPENRETADHSLPFVVAAAIASGNFWLDTYRLIGDGKVSELMKKIEVRERRDFTEAYPSTLPTRIVVHSSEGIYQEEMEVPEGHSRLPLSDEALRRKFVLLTGDGGLFEKLRSCEKLKVDQIV</sequence>
<evidence type="ECO:0000313" key="5">
    <source>
        <dbReference type="Proteomes" id="UP000716004"/>
    </source>
</evidence>
<dbReference type="Pfam" id="PF03972">
    <property type="entry name" value="MmgE_PrpD_N"/>
    <property type="match status" value="1"/>
</dbReference>
<dbReference type="GO" id="GO:0016829">
    <property type="term" value="F:lyase activity"/>
    <property type="evidence" value="ECO:0007669"/>
    <property type="project" value="InterPro"/>
</dbReference>
<reference evidence="4" key="1">
    <citation type="submission" date="2021-04" db="EMBL/GenBank/DDBJ databases">
        <title>Genomic insights into ecological role and evolution of a novel Thermoplasmata order Candidatus Sysuiplasmatales.</title>
        <authorList>
            <person name="Yuan Y."/>
        </authorList>
    </citation>
    <scope>NUCLEOTIDE SEQUENCE</scope>
    <source>
        <strain evidence="4">YP2-bin.285</strain>
    </source>
</reference>
<comment type="similarity">
    <text evidence="1">Belongs to the PrpD family.</text>
</comment>
<dbReference type="PANTHER" id="PTHR16943:SF8">
    <property type="entry name" value="2-METHYLCITRATE DEHYDRATASE"/>
    <property type="match status" value="1"/>
</dbReference>
<evidence type="ECO:0000259" key="3">
    <source>
        <dbReference type="Pfam" id="PF19305"/>
    </source>
</evidence>
<dbReference type="InterPro" id="IPR045337">
    <property type="entry name" value="MmgE_PrpD_C"/>
</dbReference>
<proteinExistence type="inferred from homology"/>
<dbReference type="EMBL" id="JAGVSJ010000002">
    <property type="protein sequence ID" value="MBX8631113.1"/>
    <property type="molecule type" value="Genomic_DNA"/>
</dbReference>
<feature type="domain" description="MmgE/PrpD C-terminal" evidence="3">
    <location>
        <begin position="261"/>
        <end position="410"/>
    </location>
</feature>
<dbReference type="SUPFAM" id="SSF103378">
    <property type="entry name" value="2-methylcitrate dehydratase PrpD"/>
    <property type="match status" value="1"/>
</dbReference>
<dbReference type="Gene3D" id="1.10.4100.10">
    <property type="entry name" value="2-methylcitrate dehydratase PrpD"/>
    <property type="match status" value="1"/>
</dbReference>
<organism evidence="4 5">
    <name type="scientific">Candidatus Sysuiplasma superficiale</name>
    <dbReference type="NCBI Taxonomy" id="2823368"/>
    <lineage>
        <taxon>Archaea</taxon>
        <taxon>Methanobacteriati</taxon>
        <taxon>Thermoplasmatota</taxon>
        <taxon>Thermoplasmata</taxon>
        <taxon>Candidatus Sysuiplasmatales</taxon>
        <taxon>Candidatus Sysuiplasmataceae</taxon>
        <taxon>Candidatus Sysuiplasma</taxon>
    </lineage>
</organism>